<dbReference type="RefSeq" id="WP_281257879.1">
    <property type="nucleotide sequence ID" value="NZ_PVTE01000001.1"/>
</dbReference>
<gene>
    <name evidence="2" type="ORF">CLV58_101401</name>
</gene>
<keyword evidence="3" id="KW-1185">Reference proteome</keyword>
<keyword evidence="1" id="KW-0472">Membrane</keyword>
<feature type="transmembrane region" description="Helical" evidence="1">
    <location>
        <begin position="18"/>
        <end position="40"/>
    </location>
</feature>
<dbReference type="Proteomes" id="UP000238375">
    <property type="component" value="Unassembled WGS sequence"/>
</dbReference>
<keyword evidence="1" id="KW-1133">Transmembrane helix</keyword>
<dbReference type="EMBL" id="PVTE01000001">
    <property type="protein sequence ID" value="PRY47333.1"/>
    <property type="molecule type" value="Genomic_DNA"/>
</dbReference>
<accession>A0A2T0TNV8</accession>
<protein>
    <submittedName>
        <fullName evidence="2">Uncharacterized protein</fullName>
    </submittedName>
</protein>
<keyword evidence="1" id="KW-0812">Transmembrane</keyword>
<proteinExistence type="predicted"/>
<evidence type="ECO:0000313" key="2">
    <source>
        <dbReference type="EMBL" id="PRY47333.1"/>
    </source>
</evidence>
<reference evidence="2 3" key="1">
    <citation type="submission" date="2018-03" db="EMBL/GenBank/DDBJ databases">
        <title>Genomic Encyclopedia of Archaeal and Bacterial Type Strains, Phase II (KMG-II): from individual species to whole genera.</title>
        <authorList>
            <person name="Goeker M."/>
        </authorList>
    </citation>
    <scope>NUCLEOTIDE SEQUENCE [LARGE SCALE GENOMIC DNA]</scope>
    <source>
        <strain evidence="2 3">DSM 28354</strain>
    </source>
</reference>
<evidence type="ECO:0000256" key="1">
    <source>
        <dbReference type="SAM" id="Phobius"/>
    </source>
</evidence>
<evidence type="ECO:0000313" key="3">
    <source>
        <dbReference type="Proteomes" id="UP000238375"/>
    </source>
</evidence>
<comment type="caution">
    <text evidence="2">The sequence shown here is derived from an EMBL/GenBank/DDBJ whole genome shotgun (WGS) entry which is preliminary data.</text>
</comment>
<sequence length="41" mass="4730">MTETPDDLPPFARSWPHLYAIVLGSLVLEIGLFYVLMHWLS</sequence>
<organism evidence="2 3">
    <name type="scientific">Spirosoma oryzae</name>
    <dbReference type="NCBI Taxonomy" id="1469603"/>
    <lineage>
        <taxon>Bacteria</taxon>
        <taxon>Pseudomonadati</taxon>
        <taxon>Bacteroidota</taxon>
        <taxon>Cytophagia</taxon>
        <taxon>Cytophagales</taxon>
        <taxon>Cytophagaceae</taxon>
        <taxon>Spirosoma</taxon>
    </lineage>
</organism>
<dbReference type="AlphaFoldDB" id="A0A2T0TNV8"/>
<name>A0A2T0TNV8_9BACT</name>